<accession>A0ABV6K3E8</accession>
<protein>
    <submittedName>
        <fullName evidence="3">Alpha/beta fold hydrolase</fullName>
    </submittedName>
</protein>
<keyword evidence="1" id="KW-1133">Transmembrane helix</keyword>
<dbReference type="Gene3D" id="3.40.50.1820">
    <property type="entry name" value="alpha/beta hydrolase"/>
    <property type="match status" value="1"/>
</dbReference>
<evidence type="ECO:0000313" key="3">
    <source>
        <dbReference type="EMBL" id="MFC0422598.1"/>
    </source>
</evidence>
<dbReference type="EMBL" id="JBHLUK010000002">
    <property type="protein sequence ID" value="MFC0422598.1"/>
    <property type="molecule type" value="Genomic_DNA"/>
</dbReference>
<keyword evidence="4" id="KW-1185">Reference proteome</keyword>
<dbReference type="SUPFAM" id="SSF53474">
    <property type="entry name" value="alpha/beta-Hydrolases"/>
    <property type="match status" value="1"/>
</dbReference>
<evidence type="ECO:0000256" key="1">
    <source>
        <dbReference type="SAM" id="Phobius"/>
    </source>
</evidence>
<feature type="transmembrane region" description="Helical" evidence="1">
    <location>
        <begin position="7"/>
        <end position="26"/>
    </location>
</feature>
<dbReference type="GO" id="GO:0016787">
    <property type="term" value="F:hydrolase activity"/>
    <property type="evidence" value="ECO:0007669"/>
    <property type="project" value="UniProtKB-KW"/>
</dbReference>
<proteinExistence type="predicted"/>
<evidence type="ECO:0000313" key="4">
    <source>
        <dbReference type="Proteomes" id="UP001589855"/>
    </source>
</evidence>
<dbReference type="InterPro" id="IPR029058">
    <property type="entry name" value="AB_hydrolase_fold"/>
</dbReference>
<keyword evidence="3" id="KW-0378">Hydrolase</keyword>
<evidence type="ECO:0000259" key="2">
    <source>
        <dbReference type="Pfam" id="PF12695"/>
    </source>
</evidence>
<feature type="domain" description="Alpha/beta hydrolase fold-5" evidence="2">
    <location>
        <begin position="62"/>
        <end position="221"/>
    </location>
</feature>
<keyword evidence="1" id="KW-0472">Membrane</keyword>
<dbReference type="Pfam" id="PF12695">
    <property type="entry name" value="Abhydrolase_5"/>
    <property type="match status" value="1"/>
</dbReference>
<name>A0ABV6K3E8_9LACO</name>
<comment type="caution">
    <text evidence="3">The sequence shown here is derived from an EMBL/GenBank/DDBJ whole genome shotgun (WGS) entry which is preliminary data.</text>
</comment>
<reference evidence="3 4" key="1">
    <citation type="submission" date="2024-09" db="EMBL/GenBank/DDBJ databases">
        <authorList>
            <person name="Sun Q."/>
            <person name="Mori K."/>
        </authorList>
    </citation>
    <scope>NUCLEOTIDE SEQUENCE [LARGE SCALE GENOMIC DNA]</scope>
    <source>
        <strain evidence="3 4">TBRC 4575</strain>
    </source>
</reference>
<sequence length="238" mass="25970">MRKLKKWLIGIGLTLVAALAIGLIVIKSKQYHPSNEATVAAQTSQQVGSTIKFEGNPNNPRVVFYPGALVEPKSYSLWAKRVAAAGYSVYIVHFPLDLAVLNANAAKSLTGTHGYVIGGHSLGGTMAARYAHNHPQQLKGVFFLASYPEAKGSLKKTSVPVLSVTASRDGVLNRTNYRKAAQWLPKQTVFQVINGGNHASFGSYGHQRGDHAATISNYQQQRAVSDLLIRWLKYQVKR</sequence>
<keyword evidence="1" id="KW-0812">Transmembrane</keyword>
<organism evidence="3 4">
    <name type="scientific">Lactiplantibacillus plajomi</name>
    <dbReference type="NCBI Taxonomy" id="1457217"/>
    <lineage>
        <taxon>Bacteria</taxon>
        <taxon>Bacillati</taxon>
        <taxon>Bacillota</taxon>
        <taxon>Bacilli</taxon>
        <taxon>Lactobacillales</taxon>
        <taxon>Lactobacillaceae</taxon>
        <taxon>Lactiplantibacillus</taxon>
    </lineage>
</organism>
<gene>
    <name evidence="3" type="ORF">ACFFGS_00155</name>
</gene>
<dbReference type="InterPro" id="IPR029059">
    <property type="entry name" value="AB_hydrolase_5"/>
</dbReference>
<dbReference type="RefSeq" id="WP_137643916.1">
    <property type="nucleotide sequence ID" value="NZ_BAABRM010000001.1"/>
</dbReference>
<dbReference type="Proteomes" id="UP001589855">
    <property type="component" value="Unassembled WGS sequence"/>
</dbReference>